<evidence type="ECO:0000259" key="1">
    <source>
        <dbReference type="Pfam" id="PF08495"/>
    </source>
</evidence>
<gene>
    <name evidence="2" type="ORF">WOLCODRAFT_131359</name>
</gene>
<proteinExistence type="predicted"/>
<reference evidence="2 3" key="1">
    <citation type="journal article" date="2012" name="Science">
        <title>The Paleozoic origin of enzymatic lignin decomposition reconstructed from 31 fungal genomes.</title>
        <authorList>
            <person name="Floudas D."/>
            <person name="Binder M."/>
            <person name="Riley R."/>
            <person name="Barry K."/>
            <person name="Blanchette R.A."/>
            <person name="Henrissat B."/>
            <person name="Martinez A.T."/>
            <person name="Otillar R."/>
            <person name="Spatafora J.W."/>
            <person name="Yadav J.S."/>
            <person name="Aerts A."/>
            <person name="Benoit I."/>
            <person name="Boyd A."/>
            <person name="Carlson A."/>
            <person name="Copeland A."/>
            <person name="Coutinho P.M."/>
            <person name="de Vries R.P."/>
            <person name="Ferreira P."/>
            <person name="Findley K."/>
            <person name="Foster B."/>
            <person name="Gaskell J."/>
            <person name="Glotzer D."/>
            <person name="Gorecki P."/>
            <person name="Heitman J."/>
            <person name="Hesse C."/>
            <person name="Hori C."/>
            <person name="Igarashi K."/>
            <person name="Jurgens J.A."/>
            <person name="Kallen N."/>
            <person name="Kersten P."/>
            <person name="Kohler A."/>
            <person name="Kuees U."/>
            <person name="Kumar T.K.A."/>
            <person name="Kuo A."/>
            <person name="LaButti K."/>
            <person name="Larrondo L.F."/>
            <person name="Lindquist E."/>
            <person name="Ling A."/>
            <person name="Lombard V."/>
            <person name="Lucas S."/>
            <person name="Lundell T."/>
            <person name="Martin R."/>
            <person name="McLaughlin D.J."/>
            <person name="Morgenstern I."/>
            <person name="Morin E."/>
            <person name="Murat C."/>
            <person name="Nagy L.G."/>
            <person name="Nolan M."/>
            <person name="Ohm R.A."/>
            <person name="Patyshakuliyeva A."/>
            <person name="Rokas A."/>
            <person name="Ruiz-Duenas F.J."/>
            <person name="Sabat G."/>
            <person name="Salamov A."/>
            <person name="Samejima M."/>
            <person name="Schmutz J."/>
            <person name="Slot J.C."/>
            <person name="St John F."/>
            <person name="Stenlid J."/>
            <person name="Sun H."/>
            <person name="Sun S."/>
            <person name="Syed K."/>
            <person name="Tsang A."/>
            <person name="Wiebenga A."/>
            <person name="Young D."/>
            <person name="Pisabarro A."/>
            <person name="Eastwood D.C."/>
            <person name="Martin F."/>
            <person name="Cullen D."/>
            <person name="Grigoriev I.V."/>
            <person name="Hibbett D.S."/>
        </authorList>
    </citation>
    <scope>NUCLEOTIDE SEQUENCE [LARGE SCALE GENOMIC DNA]</scope>
    <source>
        <strain evidence="2 3">MD-104</strain>
    </source>
</reference>
<protein>
    <recommendedName>
        <fullName evidence="1">FIST domain-containing protein</fullName>
    </recommendedName>
</protein>
<dbReference type="Pfam" id="PF08495">
    <property type="entry name" value="FIST"/>
    <property type="match status" value="1"/>
</dbReference>
<accession>A0A2H3JRE1</accession>
<dbReference type="OMA" id="LHRSAFN"/>
<feature type="domain" description="FIST" evidence="1">
    <location>
        <begin position="38"/>
        <end position="232"/>
    </location>
</feature>
<dbReference type="Proteomes" id="UP000218811">
    <property type="component" value="Unassembled WGS sequence"/>
</dbReference>
<organism evidence="2 3">
    <name type="scientific">Wolfiporia cocos (strain MD-104)</name>
    <name type="common">Brown rot fungus</name>
    <dbReference type="NCBI Taxonomy" id="742152"/>
    <lineage>
        <taxon>Eukaryota</taxon>
        <taxon>Fungi</taxon>
        <taxon>Dikarya</taxon>
        <taxon>Basidiomycota</taxon>
        <taxon>Agaricomycotina</taxon>
        <taxon>Agaricomycetes</taxon>
        <taxon>Polyporales</taxon>
        <taxon>Phaeolaceae</taxon>
        <taxon>Wolfiporia</taxon>
    </lineage>
</organism>
<evidence type="ECO:0000313" key="3">
    <source>
        <dbReference type="Proteomes" id="UP000218811"/>
    </source>
</evidence>
<dbReference type="EMBL" id="KB468053">
    <property type="protein sequence ID" value="PCH40338.1"/>
    <property type="molecule type" value="Genomic_DNA"/>
</dbReference>
<dbReference type="InterPro" id="IPR013702">
    <property type="entry name" value="FIST_domain_N"/>
</dbReference>
<sequence>MALYMKTFVSRSTSDILAHLSHIQLAHSPFVTLFALSAPPVLGTSSLSSLVAKLTSLSDSCIGALSAPIPSAHSSIACSIALFDKRYVTPFRSTIPGRQAAQVGRWHAFRTREDDAPAVAENGADCLKHIDAKDVSSVVFLSDGAPEGLCTALQAFPSAHKLGLVASSTPFVTGRPYTLFHGKSVHSSGAVGLCLSSPTRPRGRLSLPKTQALTEPLVVTQMEGNLIYTLNDVNPTRLLLSAIERNNKGSPHGRKDWITKDDQFYLGVLRQADGLGEIQQVYHITSGDPSRGTLAVESEHAPAKSSRVQFFHVPATSISTPDVLSHFTSSAAEKMFTLAFSAAPSDETDTTLSQAENAEGMIVLEDTFLAASENGLIVDPSVPVGMQERRVDGWKCTMPGSAFSLEWHRS</sequence>
<dbReference type="AlphaFoldDB" id="A0A2H3JRE1"/>
<keyword evidence="3" id="KW-1185">Reference proteome</keyword>
<dbReference type="OrthoDB" id="10251508at2759"/>
<name>A0A2H3JRE1_WOLCO</name>
<evidence type="ECO:0000313" key="2">
    <source>
        <dbReference type="EMBL" id="PCH40338.1"/>
    </source>
</evidence>